<proteinExistence type="predicted"/>
<dbReference type="EMBL" id="HE573026">
    <property type="protein sequence ID" value="CCC51908.1"/>
    <property type="molecule type" value="Genomic_DNA"/>
</dbReference>
<dbReference type="AlphaFoldDB" id="G0U7Q0"/>
<accession>G0U7Q0</accession>
<organism evidence="2">
    <name type="scientific">Trypanosoma vivax (strain Y486)</name>
    <dbReference type="NCBI Taxonomy" id="1055687"/>
    <lineage>
        <taxon>Eukaryota</taxon>
        <taxon>Discoba</taxon>
        <taxon>Euglenozoa</taxon>
        <taxon>Kinetoplastea</taxon>
        <taxon>Metakinetoplastina</taxon>
        <taxon>Trypanosomatida</taxon>
        <taxon>Trypanosomatidae</taxon>
        <taxon>Trypanosoma</taxon>
        <taxon>Duttonella</taxon>
    </lineage>
</organism>
<feature type="compositionally biased region" description="Polar residues" evidence="1">
    <location>
        <begin position="292"/>
        <end position="314"/>
    </location>
</feature>
<evidence type="ECO:0000256" key="1">
    <source>
        <dbReference type="SAM" id="MobiDB-lite"/>
    </source>
</evidence>
<feature type="compositionally biased region" description="Low complexity" evidence="1">
    <location>
        <begin position="92"/>
        <end position="105"/>
    </location>
</feature>
<sequence>MTFSNFYCARRRCGDCDSVVKHERTPSNANRQRSPQLFGRFVTATNGQVCVARSTCSAPRFTASSSPKVTHKKPRGRRISCGGQASLSRANSSFAPRSYFSSSRRGNNPGRDCKCPTPSNERLLPTPLTQCDIAHSKSKDLRYTGITPSSARYGQSVQRKRMHIVCLSPRDRSLDKEEGFAALKRFERSSLVLGSQSPCPRSPLALSDSPCRGRSNSSDAPYFCGMLPNDFHILHEPSHLTCALSDTVEAQSHLFVSGDNALRDMEFALTVSSLSRLMDTPPKILKAPKHSSPPQENPSCSTAALANYESVVSRTTRRKDSDTPEANKTTFGFNEHKKWHATSPGARSTNRTTCDLVVNANVRADSPESKTTFSQLERGSQVNEVSASIKRGISPPLKVSEAFTCWVMPKRGSSGSFKSRPVGSRLRHSLLFDIEPPCL</sequence>
<reference evidence="2" key="1">
    <citation type="journal article" date="2012" name="Proc. Natl. Acad. Sci. U.S.A.">
        <title>Antigenic diversity is generated by distinct evolutionary mechanisms in African trypanosome species.</title>
        <authorList>
            <person name="Jackson A.P."/>
            <person name="Berry A."/>
            <person name="Aslett M."/>
            <person name="Allison H.C."/>
            <person name="Burton P."/>
            <person name="Vavrova-Anderson J."/>
            <person name="Brown R."/>
            <person name="Browne H."/>
            <person name="Corton N."/>
            <person name="Hauser H."/>
            <person name="Gamble J."/>
            <person name="Gilderthorp R."/>
            <person name="Marcello L."/>
            <person name="McQuillan J."/>
            <person name="Otto T.D."/>
            <person name="Quail M.A."/>
            <person name="Sanders M.J."/>
            <person name="van Tonder A."/>
            <person name="Ginger M.L."/>
            <person name="Field M.C."/>
            <person name="Barry J.D."/>
            <person name="Hertz-Fowler C."/>
            <person name="Berriman M."/>
        </authorList>
    </citation>
    <scope>NUCLEOTIDE SEQUENCE</scope>
    <source>
        <strain evidence="2">Y486</strain>
    </source>
</reference>
<protein>
    <submittedName>
        <fullName evidence="2">Uncharacterized protein</fullName>
    </submittedName>
</protein>
<feature type="region of interest" description="Disordered" evidence="1">
    <location>
        <begin position="282"/>
        <end position="351"/>
    </location>
</feature>
<name>G0U7Q0_TRYVY</name>
<evidence type="ECO:0000313" key="2">
    <source>
        <dbReference type="EMBL" id="CCC51908.1"/>
    </source>
</evidence>
<gene>
    <name evidence="2" type="ORF">TVY486_1009530</name>
</gene>
<dbReference type="VEuPathDB" id="TriTrypDB:TvY486_1009530"/>
<feature type="region of interest" description="Disordered" evidence="1">
    <location>
        <begin position="88"/>
        <end position="119"/>
    </location>
</feature>